<dbReference type="GO" id="GO:0046076">
    <property type="term" value="P:dTTP catabolic process"/>
    <property type="evidence" value="ECO:0007669"/>
    <property type="project" value="TreeGrafter"/>
</dbReference>
<feature type="domain" description="NTP pyrophosphohydrolase MazG-like" evidence="2">
    <location>
        <begin position="261"/>
        <end position="334"/>
    </location>
</feature>
<keyword evidence="4" id="KW-1185">Reference proteome</keyword>
<feature type="domain" description="NTP pyrophosphohydrolase MazG-like" evidence="2">
    <location>
        <begin position="403"/>
        <end position="462"/>
    </location>
</feature>
<dbReference type="FunFam" id="1.10.287.1080:FF:000001">
    <property type="entry name" value="Nucleoside triphosphate pyrophosphohydrolase"/>
    <property type="match status" value="1"/>
</dbReference>
<comment type="caution">
    <text evidence="3">The sequence shown here is derived from an EMBL/GenBank/DDBJ whole genome shotgun (WGS) entry which is preliminary data.</text>
</comment>
<proteinExistence type="predicted"/>
<dbReference type="InterPro" id="IPR000878">
    <property type="entry name" value="4pyrrol_Mease"/>
</dbReference>
<dbReference type="CDD" id="cd11528">
    <property type="entry name" value="NTP-PPase_MazG_Nterm"/>
    <property type="match status" value="1"/>
</dbReference>
<dbReference type="InterPro" id="IPR035996">
    <property type="entry name" value="4pyrrol_Methylase_sf"/>
</dbReference>
<dbReference type="InterPro" id="IPR035013">
    <property type="entry name" value="YabN_N"/>
</dbReference>
<dbReference type="PIRSF" id="PIRSF002845">
    <property type="entry name" value="Ttrprl_mtas_MazG"/>
    <property type="match status" value="1"/>
</dbReference>
<dbReference type="InterPro" id="IPR014777">
    <property type="entry name" value="4pyrrole_Mease_sub1"/>
</dbReference>
<dbReference type="PANTHER" id="PTHR30522">
    <property type="entry name" value="NUCLEOSIDE TRIPHOSPHATE PYROPHOSPHOHYDROLASE"/>
    <property type="match status" value="1"/>
</dbReference>
<dbReference type="EMBL" id="BOSE01000017">
    <property type="protein sequence ID" value="GIP19607.1"/>
    <property type="molecule type" value="Genomic_DNA"/>
</dbReference>
<dbReference type="GO" id="GO:0046081">
    <property type="term" value="P:dUTP catabolic process"/>
    <property type="evidence" value="ECO:0007669"/>
    <property type="project" value="TreeGrafter"/>
</dbReference>
<dbReference type="NCBIfam" id="NF007113">
    <property type="entry name" value="PRK09562.1"/>
    <property type="match status" value="1"/>
</dbReference>
<dbReference type="Gene3D" id="3.40.1010.10">
    <property type="entry name" value="Cobalt-precorrin-4 Transmethylase, Domain 1"/>
    <property type="match status" value="1"/>
</dbReference>
<dbReference type="InterPro" id="IPR004518">
    <property type="entry name" value="MazG-like_dom"/>
</dbReference>
<dbReference type="FunFam" id="1.10.287.1080:FF:000003">
    <property type="entry name" value="Nucleoside triphosphate pyrophosphohydrolase"/>
    <property type="match status" value="1"/>
</dbReference>
<dbReference type="SUPFAM" id="SSF53790">
    <property type="entry name" value="Tetrapyrrole methylase"/>
    <property type="match status" value="1"/>
</dbReference>
<dbReference type="InterPro" id="IPR048015">
    <property type="entry name" value="NTP-PPase_MazG-like_N"/>
</dbReference>
<evidence type="ECO:0000313" key="3">
    <source>
        <dbReference type="EMBL" id="GIP19607.1"/>
    </source>
</evidence>
<dbReference type="GO" id="GO:0008168">
    <property type="term" value="F:methyltransferase activity"/>
    <property type="evidence" value="ECO:0007669"/>
    <property type="project" value="InterPro"/>
</dbReference>
<dbReference type="InterPro" id="IPR048011">
    <property type="entry name" value="NTP-PPase_MazG-like_C"/>
</dbReference>
<evidence type="ECO:0000259" key="2">
    <source>
        <dbReference type="Pfam" id="PF03819"/>
    </source>
</evidence>
<dbReference type="AlphaFoldDB" id="A0A919YS00"/>
<name>A0A919YS00_9BACL</name>
<dbReference type="GO" id="GO:0046061">
    <property type="term" value="P:dATP catabolic process"/>
    <property type="evidence" value="ECO:0007669"/>
    <property type="project" value="TreeGrafter"/>
</dbReference>
<evidence type="ECO:0000313" key="4">
    <source>
        <dbReference type="Proteomes" id="UP000683139"/>
    </source>
</evidence>
<dbReference type="NCBIfam" id="TIGR00444">
    <property type="entry name" value="mazG"/>
    <property type="match status" value="1"/>
</dbReference>
<sequence length="496" mass="55813">MQISVVGLGSGGAEQLTLGIWKLLQSADQLFIRTKHHPVMALLDEESIGYTSFDDVYERHHNFPDVYEEIVAALIDHTKELAAQGKAAHVVYAVPGHPMVAESTVQQLLARCETEGIKLDIRGGESFLDAAFAALRFDPIEGFALLDAADLQPAQLQPQLHTIIGQVYDQYTASDVKLALMERYPDDYEVIVGHALGVAEQEQIIKLPIYELDRIEGYHNLSIIYVPRSTDDALRNRTFDRLHEIIAVLRGPNGCPWDMEQTHQSIRKNFIEELYEALEAIDADDPAAMQEEFGDVLLQIMLHSQMEEELGSFSVYDVLQSLNEKLIYRHPHVFGENSASDAEDALKNWEAMKAKEQEEKGIAATRPSVLDGIPKDLPAILTAYKLQKKAAKVGFDWDSIEPVLDKIAEELEELKAEIASGNVDKQAAELGDLLFAVVNASRFIDADPEQSLARTNLKFKTRFQYIEEKLRINGKSFDHTNLVEMDQWWDEAKKIL</sequence>
<dbReference type="SUPFAM" id="SSF101386">
    <property type="entry name" value="all-alpha NTP pyrophosphatases"/>
    <property type="match status" value="2"/>
</dbReference>
<dbReference type="GO" id="GO:0006203">
    <property type="term" value="P:dGTP catabolic process"/>
    <property type="evidence" value="ECO:0007669"/>
    <property type="project" value="TreeGrafter"/>
</dbReference>
<evidence type="ECO:0000259" key="1">
    <source>
        <dbReference type="Pfam" id="PF00590"/>
    </source>
</evidence>
<dbReference type="Proteomes" id="UP000683139">
    <property type="component" value="Unassembled WGS sequence"/>
</dbReference>
<dbReference type="InterPro" id="IPR011551">
    <property type="entry name" value="NTP_PyrPHydrolase_MazG"/>
</dbReference>
<accession>A0A919YS00</accession>
<dbReference type="GO" id="GO:0006950">
    <property type="term" value="P:response to stress"/>
    <property type="evidence" value="ECO:0007669"/>
    <property type="project" value="UniProtKB-ARBA"/>
</dbReference>
<feature type="domain" description="Tetrapyrrole methylase" evidence="1">
    <location>
        <begin position="3"/>
        <end position="212"/>
    </location>
</feature>
<dbReference type="GO" id="GO:0046047">
    <property type="term" value="P:TTP catabolic process"/>
    <property type="evidence" value="ECO:0007669"/>
    <property type="project" value="TreeGrafter"/>
</dbReference>
<dbReference type="Pfam" id="PF03819">
    <property type="entry name" value="MazG"/>
    <property type="match status" value="2"/>
</dbReference>
<dbReference type="Gene3D" id="1.10.287.1080">
    <property type="entry name" value="MazG-like"/>
    <property type="match status" value="2"/>
</dbReference>
<gene>
    <name evidence="3" type="ORF">J40TS1_52490</name>
</gene>
<dbReference type="PANTHER" id="PTHR30522:SF0">
    <property type="entry name" value="NUCLEOSIDE TRIPHOSPHATE PYROPHOSPHOHYDROLASE"/>
    <property type="match status" value="1"/>
</dbReference>
<protein>
    <submittedName>
        <fullName evidence="3">MazG family protein</fullName>
    </submittedName>
</protein>
<dbReference type="GO" id="GO:0046052">
    <property type="term" value="P:UTP catabolic process"/>
    <property type="evidence" value="ECO:0007669"/>
    <property type="project" value="TreeGrafter"/>
</dbReference>
<dbReference type="InterPro" id="IPR024180">
    <property type="entry name" value="Tetrapyrrole_Mease/MazG_pred"/>
</dbReference>
<dbReference type="GO" id="GO:0047429">
    <property type="term" value="F:nucleoside triphosphate diphosphatase activity"/>
    <property type="evidence" value="ECO:0007669"/>
    <property type="project" value="InterPro"/>
</dbReference>
<organism evidence="3 4">
    <name type="scientific">Paenibacillus montaniterrae</name>
    <dbReference type="NCBI Taxonomy" id="429341"/>
    <lineage>
        <taxon>Bacteria</taxon>
        <taxon>Bacillati</taxon>
        <taxon>Bacillota</taxon>
        <taxon>Bacilli</taxon>
        <taxon>Bacillales</taxon>
        <taxon>Paenibacillaceae</taxon>
        <taxon>Paenibacillus</taxon>
    </lineage>
</organism>
<dbReference type="CDD" id="cd11529">
    <property type="entry name" value="NTP-PPase_MazG_Cterm"/>
    <property type="match status" value="1"/>
</dbReference>
<reference evidence="3" key="1">
    <citation type="submission" date="2021-03" db="EMBL/GenBank/DDBJ databases">
        <title>Antimicrobial resistance genes in bacteria isolated from Japanese honey, and their potential for conferring macrolide and lincosamide resistance in the American foulbrood pathogen Paenibacillus larvae.</title>
        <authorList>
            <person name="Okamoto M."/>
            <person name="Kumagai M."/>
            <person name="Kanamori H."/>
            <person name="Takamatsu D."/>
        </authorList>
    </citation>
    <scope>NUCLEOTIDE SEQUENCE</scope>
    <source>
        <strain evidence="3">J40TS1</strain>
    </source>
</reference>
<dbReference type="CDD" id="cd11723">
    <property type="entry name" value="YabN_N_like"/>
    <property type="match status" value="1"/>
</dbReference>
<dbReference type="Pfam" id="PF00590">
    <property type="entry name" value="TP_methylase"/>
    <property type="match status" value="1"/>
</dbReference>